<comment type="caution">
    <text evidence="1">The sequence shown here is derived from an EMBL/GenBank/DDBJ whole genome shotgun (WGS) entry which is preliminary data.</text>
</comment>
<dbReference type="HOGENOM" id="CLU_631665_0_0_1"/>
<organism evidence="1 2">
    <name type="scientific">Colletotrichum sublineola</name>
    <name type="common">Sorghum anthracnose fungus</name>
    <dbReference type="NCBI Taxonomy" id="1173701"/>
    <lineage>
        <taxon>Eukaryota</taxon>
        <taxon>Fungi</taxon>
        <taxon>Dikarya</taxon>
        <taxon>Ascomycota</taxon>
        <taxon>Pezizomycotina</taxon>
        <taxon>Sordariomycetes</taxon>
        <taxon>Hypocreomycetidae</taxon>
        <taxon>Glomerellales</taxon>
        <taxon>Glomerellaceae</taxon>
        <taxon>Colletotrichum</taxon>
        <taxon>Colletotrichum graminicola species complex</taxon>
    </lineage>
</organism>
<name>A0A066XBT2_COLSU</name>
<dbReference type="Gene3D" id="1.25.40.20">
    <property type="entry name" value="Ankyrin repeat-containing domain"/>
    <property type="match status" value="1"/>
</dbReference>
<protein>
    <recommendedName>
        <fullName evidence="3">Ankyrin repeat protein</fullName>
    </recommendedName>
</protein>
<dbReference type="OMA" id="AWHFRHI"/>
<dbReference type="OrthoDB" id="194358at2759"/>
<accession>A0A066XBT2</accession>
<dbReference type="AlphaFoldDB" id="A0A066XBT2"/>
<proteinExistence type="predicted"/>
<dbReference type="Pfam" id="PF00023">
    <property type="entry name" value="Ank"/>
    <property type="match status" value="1"/>
</dbReference>
<evidence type="ECO:0000313" key="2">
    <source>
        <dbReference type="Proteomes" id="UP000027238"/>
    </source>
</evidence>
<keyword evidence="2" id="KW-1185">Reference proteome</keyword>
<reference evidence="2" key="1">
    <citation type="journal article" date="2014" name="Genome Announc.">
        <title>Draft genome sequence of Colletotrichum sublineola, a destructive pathogen of cultivated sorghum.</title>
        <authorList>
            <person name="Baroncelli R."/>
            <person name="Sanz-Martin J.M."/>
            <person name="Rech G.E."/>
            <person name="Sukno S.A."/>
            <person name="Thon M.R."/>
        </authorList>
    </citation>
    <scope>NUCLEOTIDE SEQUENCE [LARGE SCALE GENOMIC DNA]</scope>
    <source>
        <strain evidence="2">TX430BB</strain>
    </source>
</reference>
<sequence length="431" mass="49710">METTRPETRDRMYQRLAWHFRHIQATNEERKANKRSVSLMPEALSRDIDDLKARFADFPPLPPRLPRPEYAIQDGLLHPEDTKELDFYCACRMGYQDDVEAYVRKFMPSLAVRQFGLQMAVFGNQPQIARYLLLIGTTLHGYVFGGTEPGSQRKQTPRGASIFELYPKGDVLIPLFQTFIEFGWHPSQAWEPTRDTWPVWPFYYLCCVWNPPLVRFLVSHGADPDIGSCWPDLRAMHGLHERLDYSIEIPLHRQSTSTLELAIEGCDPASFEMLRASSSFTVNIAGLSPLFILALPAEEDTRENENSESVSYKLLPFVGRRAIAEHMLNFDDVDINRVRIMKRGEQQTALTYACSLRDWGYVEWLLERGADPSMLHGKAFSYDRQRLMELMSNLTAKNPEHGIQFATQYANSNLRLQLDEYKHKFGVSDPH</sequence>
<evidence type="ECO:0000313" key="1">
    <source>
        <dbReference type="EMBL" id="KDN63171.1"/>
    </source>
</evidence>
<dbReference type="eggNOG" id="ENOG502TDQU">
    <property type="taxonomic scope" value="Eukaryota"/>
</dbReference>
<dbReference type="SUPFAM" id="SSF48403">
    <property type="entry name" value="Ankyrin repeat"/>
    <property type="match status" value="1"/>
</dbReference>
<dbReference type="InterPro" id="IPR036770">
    <property type="entry name" value="Ankyrin_rpt-contain_sf"/>
</dbReference>
<dbReference type="EMBL" id="JMSE01001258">
    <property type="protein sequence ID" value="KDN63171.1"/>
    <property type="molecule type" value="Genomic_DNA"/>
</dbReference>
<evidence type="ECO:0008006" key="3">
    <source>
        <dbReference type="Google" id="ProtNLM"/>
    </source>
</evidence>
<gene>
    <name evidence="1" type="ORF">CSUB01_02119</name>
</gene>
<dbReference type="InterPro" id="IPR002110">
    <property type="entry name" value="Ankyrin_rpt"/>
</dbReference>
<dbReference type="Proteomes" id="UP000027238">
    <property type="component" value="Unassembled WGS sequence"/>
</dbReference>
<dbReference type="STRING" id="1173701.A0A066XBT2"/>